<dbReference type="SUPFAM" id="SSF51306">
    <property type="entry name" value="LexA/Signal peptidase"/>
    <property type="match status" value="1"/>
</dbReference>
<dbReference type="InterPro" id="IPR015927">
    <property type="entry name" value="Peptidase_S24_S26A/B/C"/>
</dbReference>
<feature type="domain" description="Peptidase S24/S26A/S26B/S26C" evidence="1">
    <location>
        <begin position="82"/>
        <end position="185"/>
    </location>
</feature>
<organism evidence="2">
    <name type="scientific">Bradyrhizobium barranii subsp. barranii</name>
    <dbReference type="NCBI Taxonomy" id="2823807"/>
    <lineage>
        <taxon>Bacteria</taxon>
        <taxon>Pseudomonadati</taxon>
        <taxon>Pseudomonadota</taxon>
        <taxon>Alphaproteobacteria</taxon>
        <taxon>Hyphomicrobiales</taxon>
        <taxon>Nitrobacteraceae</taxon>
        <taxon>Bradyrhizobium</taxon>
        <taxon>Bradyrhizobium barranii</taxon>
    </lineage>
</organism>
<dbReference type="Gene3D" id="2.10.109.10">
    <property type="entry name" value="Umud Fragment, subunit A"/>
    <property type="match status" value="1"/>
</dbReference>
<evidence type="ECO:0000313" key="4">
    <source>
        <dbReference type="Proteomes" id="UP000664702"/>
    </source>
</evidence>
<dbReference type="Pfam" id="PF00717">
    <property type="entry name" value="Peptidase_S24"/>
    <property type="match status" value="1"/>
</dbReference>
<gene>
    <name evidence="3" type="ORF">J4G43_030355</name>
    <name evidence="2" type="ORF">J4G43_32330</name>
</gene>
<dbReference type="Proteomes" id="UP000664702">
    <property type="component" value="Chromosome"/>
</dbReference>
<protein>
    <submittedName>
        <fullName evidence="2">S24 family peptidase</fullName>
    </submittedName>
</protein>
<dbReference type="InterPro" id="IPR039418">
    <property type="entry name" value="LexA-like"/>
</dbReference>
<sequence>MKDVYDRLVWLRSRHDRLKKSKRVAADAYGIGYEVYKKIETRENARNLTSDQTLTIARFHKVSPGWLMFGEGKPAGLSGVRLIGEIGAGQEIHPFADDGAYEPVAADIGNPDAVAFQVKGDSMLPLARNNDLIFVGPEQKDITQLIGRECAVMLEDGRRFFKVIENGSKRGRHDLISYNAEPIRDVTIHSAGLFLGLKRNGH</sequence>
<evidence type="ECO:0000259" key="1">
    <source>
        <dbReference type="Pfam" id="PF00717"/>
    </source>
</evidence>
<reference evidence="3 4" key="2">
    <citation type="journal article" date="2022" name="Int. J. Syst. Evol. Microbiol.">
        <title>Strains of Bradyrhizobium barranii sp. nov. associated with legumes native to Canada are symbionts of soybeans and belong to different subspecies (subsp. barranii subsp. nov. and subsp. apii subsp. nov.) and symbiovars (sv. glycinearum and sv. septentrionale).</title>
        <authorList>
            <person name="Bromfield E.S.P."/>
            <person name="Cloutier S."/>
            <person name="Wasai-Hara S."/>
            <person name="Minamisawa K."/>
        </authorList>
    </citation>
    <scope>NUCLEOTIDE SEQUENCE [LARGE SCALE GENOMIC DNA]</scope>
    <source>
        <strain evidence="3 4">144S4</strain>
    </source>
</reference>
<evidence type="ECO:0000313" key="3">
    <source>
        <dbReference type="EMBL" id="UEM09043.1"/>
    </source>
</evidence>
<dbReference type="EMBL" id="JAGEMI010000001">
    <property type="protein sequence ID" value="MBO1865420.1"/>
    <property type="molecule type" value="Genomic_DNA"/>
</dbReference>
<dbReference type="AlphaFoldDB" id="A0A939S555"/>
<evidence type="ECO:0000313" key="2">
    <source>
        <dbReference type="EMBL" id="MBO1865420.1"/>
    </source>
</evidence>
<name>A0A939S555_9BRAD</name>
<accession>A0A939S555</accession>
<dbReference type="KEGG" id="bban:J4G43_030355"/>
<dbReference type="RefSeq" id="WP_208087223.1">
    <property type="nucleotide sequence ID" value="NZ_CP086136.1"/>
</dbReference>
<reference evidence="2" key="1">
    <citation type="submission" date="2021-03" db="EMBL/GenBank/DDBJ databases">
        <title>Whole Genome Sequence of Bradyrhizobium sp. Strain 144S4.</title>
        <authorList>
            <person name="Bromfield E.S.P."/>
            <person name="Cloutier S."/>
        </authorList>
    </citation>
    <scope>NUCLEOTIDE SEQUENCE [LARGE SCALE GENOMIC DNA]</scope>
    <source>
        <strain evidence="2">144S4</strain>
    </source>
</reference>
<dbReference type="CDD" id="cd06529">
    <property type="entry name" value="S24_LexA-like"/>
    <property type="match status" value="1"/>
</dbReference>
<proteinExistence type="predicted"/>
<dbReference type="EMBL" id="CP086136">
    <property type="protein sequence ID" value="UEM09043.1"/>
    <property type="molecule type" value="Genomic_DNA"/>
</dbReference>
<dbReference type="InterPro" id="IPR036286">
    <property type="entry name" value="LexA/Signal_pep-like_sf"/>
</dbReference>